<evidence type="ECO:0000256" key="3">
    <source>
        <dbReference type="PIRNR" id="PIRNR001365"/>
    </source>
</evidence>
<organism evidence="4 5">
    <name type="scientific">Faecousia intestinalis</name>
    <dbReference type="NCBI Taxonomy" id="3133167"/>
    <lineage>
        <taxon>Bacteria</taxon>
        <taxon>Bacillati</taxon>
        <taxon>Bacillota</taxon>
        <taxon>Clostridia</taxon>
        <taxon>Eubacteriales</taxon>
        <taxon>Oscillospiraceae</taxon>
        <taxon>Faecousia</taxon>
    </lineage>
</organism>
<evidence type="ECO:0000313" key="5">
    <source>
        <dbReference type="Proteomes" id="UP001491552"/>
    </source>
</evidence>
<dbReference type="CDD" id="cd00408">
    <property type="entry name" value="DHDPS-like"/>
    <property type="match status" value="1"/>
</dbReference>
<evidence type="ECO:0000256" key="2">
    <source>
        <dbReference type="ARBA" id="ARBA00023239"/>
    </source>
</evidence>
<sequence>MSTMRKTKGSGVMPAVMTFWNADESFNQKETERYIQWVLDCGAHSLSVTGSTGENISMSDDEQKKIIECLVKFVDHQVPVYPGTGKYGTAQTIEMTKFAQKCGAEGALVIMPYYLIPHKRAVVNHFKKLREAVGDDFDIILYNNPRFCGYQFEPIELKELAEQGIINGVKLADGRASYIQGMKHYCPDGITALYGHDYEPLPAFFAGADGWLSGLPGIFPKFCVDLFNLCTVQQDAPAARKLWDKMQDFIDYFITYSNNDPHWHEVFKYVLKCFGFDAGLPRMPLGDLLPEEKKKVDALLADMDVTIKATNLIK</sequence>
<protein>
    <submittedName>
        <fullName evidence="4">Dihydrodipicolinate synthase family protein</fullName>
        <ecNumber evidence="4">4.1.3.3</ecNumber>
        <ecNumber evidence="4">4.2.1.41</ecNumber>
        <ecNumber evidence="4">4.3.3.7</ecNumber>
    </submittedName>
</protein>
<dbReference type="SUPFAM" id="SSF51569">
    <property type="entry name" value="Aldolase"/>
    <property type="match status" value="1"/>
</dbReference>
<keyword evidence="5" id="KW-1185">Reference proteome</keyword>
<dbReference type="PIRSF" id="PIRSF001365">
    <property type="entry name" value="DHDPS"/>
    <property type="match status" value="1"/>
</dbReference>
<name>A0ABV1G6U9_9FIRM</name>
<comment type="caution">
    <text evidence="4">The sequence shown here is derived from an EMBL/GenBank/DDBJ whole genome shotgun (WGS) entry which is preliminary data.</text>
</comment>
<evidence type="ECO:0000313" key="4">
    <source>
        <dbReference type="EMBL" id="MEQ2511097.1"/>
    </source>
</evidence>
<dbReference type="Pfam" id="PF00701">
    <property type="entry name" value="DHDPS"/>
    <property type="match status" value="1"/>
</dbReference>
<dbReference type="EC" id="4.2.1.41" evidence="4"/>
<dbReference type="PANTHER" id="PTHR12128">
    <property type="entry name" value="DIHYDRODIPICOLINATE SYNTHASE"/>
    <property type="match status" value="1"/>
</dbReference>
<dbReference type="GO" id="GO:0047448">
    <property type="term" value="F:5-dehydro-4-deoxyglucarate dehydratase activity"/>
    <property type="evidence" value="ECO:0007669"/>
    <property type="project" value="UniProtKB-EC"/>
</dbReference>
<dbReference type="EC" id="4.1.3.3" evidence="4"/>
<reference evidence="4 5" key="1">
    <citation type="submission" date="2024-03" db="EMBL/GenBank/DDBJ databases">
        <title>Human intestinal bacterial collection.</title>
        <authorList>
            <person name="Pauvert C."/>
            <person name="Hitch T.C.A."/>
            <person name="Clavel T."/>
        </authorList>
    </citation>
    <scope>NUCLEOTIDE SEQUENCE [LARGE SCALE GENOMIC DNA]</scope>
    <source>
        <strain evidence="4 5">CLA-AA-H192</strain>
    </source>
</reference>
<dbReference type="SMART" id="SM01130">
    <property type="entry name" value="DHDPS"/>
    <property type="match status" value="1"/>
</dbReference>
<dbReference type="RefSeq" id="WP_349135801.1">
    <property type="nucleotide sequence ID" value="NZ_JBBMFF010000212.1"/>
</dbReference>
<dbReference type="EMBL" id="JBBMFF010000212">
    <property type="protein sequence ID" value="MEQ2511097.1"/>
    <property type="molecule type" value="Genomic_DNA"/>
</dbReference>
<comment type="similarity">
    <text evidence="1 3">Belongs to the DapA family.</text>
</comment>
<proteinExistence type="inferred from homology"/>
<dbReference type="Gene3D" id="3.20.20.70">
    <property type="entry name" value="Aldolase class I"/>
    <property type="match status" value="1"/>
</dbReference>
<dbReference type="Proteomes" id="UP001491552">
    <property type="component" value="Unassembled WGS sequence"/>
</dbReference>
<evidence type="ECO:0000256" key="1">
    <source>
        <dbReference type="ARBA" id="ARBA00007592"/>
    </source>
</evidence>
<dbReference type="EC" id="4.3.3.7" evidence="4"/>
<dbReference type="PANTHER" id="PTHR12128:SF66">
    <property type="entry name" value="4-HYDROXY-2-OXOGLUTARATE ALDOLASE, MITOCHONDRIAL"/>
    <property type="match status" value="1"/>
</dbReference>
<dbReference type="GO" id="GO:0008747">
    <property type="term" value="F:N-acetylneuraminate lyase activity"/>
    <property type="evidence" value="ECO:0007669"/>
    <property type="project" value="UniProtKB-EC"/>
</dbReference>
<dbReference type="InterPro" id="IPR002220">
    <property type="entry name" value="DapA-like"/>
</dbReference>
<dbReference type="PRINTS" id="PR00146">
    <property type="entry name" value="DHPICSNTHASE"/>
</dbReference>
<accession>A0ABV1G6U9</accession>
<dbReference type="GO" id="GO:0008840">
    <property type="term" value="F:4-hydroxy-tetrahydrodipicolinate synthase activity"/>
    <property type="evidence" value="ECO:0007669"/>
    <property type="project" value="UniProtKB-EC"/>
</dbReference>
<gene>
    <name evidence="4" type="ORF">WMO66_07535</name>
</gene>
<keyword evidence="2 3" id="KW-0456">Lyase</keyword>
<dbReference type="InterPro" id="IPR013785">
    <property type="entry name" value="Aldolase_TIM"/>
</dbReference>